<proteinExistence type="predicted"/>
<keyword evidence="11" id="KW-1185">Reference proteome</keyword>
<dbReference type="PANTHER" id="PTHR13437">
    <property type="entry name" value="NUCLEOPORIN P58/P45 NUCLEOPORIN-LIKE PROTEIN 1"/>
    <property type="match status" value="1"/>
</dbReference>
<feature type="region of interest" description="Disordered" evidence="9">
    <location>
        <begin position="82"/>
        <end position="235"/>
    </location>
</feature>
<evidence type="ECO:0000313" key="10">
    <source>
        <dbReference type="EMBL" id="RDL39821.1"/>
    </source>
</evidence>
<feature type="compositionally biased region" description="Polar residues" evidence="9">
    <location>
        <begin position="14"/>
        <end position="32"/>
    </location>
</feature>
<evidence type="ECO:0000256" key="2">
    <source>
        <dbReference type="ARBA" id="ARBA00022448"/>
    </source>
</evidence>
<dbReference type="GO" id="GO:0015031">
    <property type="term" value="P:protein transport"/>
    <property type="evidence" value="ECO:0007669"/>
    <property type="project" value="UniProtKB-KW"/>
</dbReference>
<dbReference type="STRING" id="2656787.A0A370TWB1"/>
<dbReference type="Pfam" id="PF21121">
    <property type="entry name" value="Nup49_C"/>
    <property type="match status" value="1"/>
</dbReference>
<evidence type="ECO:0000256" key="6">
    <source>
        <dbReference type="ARBA" id="ARBA00023132"/>
    </source>
</evidence>
<protein>
    <submittedName>
        <fullName evidence="10">Uncharacterized protein</fullName>
    </submittedName>
</protein>
<dbReference type="Pfam" id="PF13634">
    <property type="entry name" value="Nucleoporin_FG"/>
    <property type="match status" value="1"/>
</dbReference>
<evidence type="ECO:0000256" key="7">
    <source>
        <dbReference type="ARBA" id="ARBA00023242"/>
    </source>
</evidence>
<keyword evidence="6" id="KW-0906">Nuclear pore complex</keyword>
<keyword evidence="8" id="KW-0175">Coiled coil</keyword>
<gene>
    <name evidence="10" type="ORF">BP5553_04161</name>
</gene>
<dbReference type="RefSeq" id="XP_031872477.1">
    <property type="nucleotide sequence ID" value="XM_032012784.1"/>
</dbReference>
<dbReference type="GeneID" id="43597010"/>
<evidence type="ECO:0000256" key="1">
    <source>
        <dbReference type="ARBA" id="ARBA00004567"/>
    </source>
</evidence>
<evidence type="ECO:0000256" key="5">
    <source>
        <dbReference type="ARBA" id="ARBA00023010"/>
    </source>
</evidence>
<feature type="compositionally biased region" description="Gly residues" evidence="9">
    <location>
        <begin position="151"/>
        <end position="163"/>
    </location>
</feature>
<keyword evidence="3" id="KW-0509">mRNA transport</keyword>
<feature type="compositionally biased region" description="Gly residues" evidence="9">
    <location>
        <begin position="212"/>
        <end position="223"/>
    </location>
</feature>
<sequence length="485" mass="49238">MALARSASGPGGLSINTNSANSLFGPTTTSSAGGMFGSTGASKPGGLFGASTTGTSAPQTGGLFGSTAATSQPQTGGLFGSTATTTQPQTGGLFGSTPAASQPQTGGLFGSTTAASQPQAGGLFGSTATSQPQTGGLFGSSTAISQPQTGGLFGSAGQGGSSLFGGQSNQNQNKPATSLFGGLGSAQNQPPQAQQNSMFSSQAQTQPSSLGPFGGSALGGGLTLGQSTSQSQQTVPGVRIDVTNLRGTTRFNDLHDDLAKAIAQMDQVIQGQIKLKNDCESIMPAHDQQLSQIPNDVNFCSRKLTGVESALVSDVKTIALVRESVKTDAKNAKLSFRAIDNLKLPQQYHSAAIWTSKSSGNRSPEDGEDEAQDIVGFFSATADELAATLNKYQNNLAEIEQHLQSVEAGSVQQINAFVAKKNGSSSAHEDPVMELAGALREFEHSILGVASKVGSTREGVQSLQLGGFTAPATGMGASSRRNGVY</sequence>
<accession>A0A370TWB1</accession>
<keyword evidence="7" id="KW-0539">Nucleus</keyword>
<comment type="subcellular location">
    <subcellularLocation>
        <location evidence="1">Nucleus</location>
        <location evidence="1">Nuclear pore complex</location>
    </subcellularLocation>
</comment>
<dbReference type="AlphaFoldDB" id="A0A370TWB1"/>
<dbReference type="GO" id="GO:0008139">
    <property type="term" value="F:nuclear localization sequence binding"/>
    <property type="evidence" value="ECO:0007669"/>
    <property type="project" value="InterPro"/>
</dbReference>
<feature type="coiled-coil region" evidence="8">
    <location>
        <begin position="382"/>
        <end position="409"/>
    </location>
</feature>
<dbReference type="Gene3D" id="6.10.140.1350">
    <property type="match status" value="1"/>
</dbReference>
<evidence type="ECO:0000256" key="3">
    <source>
        <dbReference type="ARBA" id="ARBA00022816"/>
    </source>
</evidence>
<organism evidence="10 11">
    <name type="scientific">Venustampulla echinocandica</name>
    <dbReference type="NCBI Taxonomy" id="2656787"/>
    <lineage>
        <taxon>Eukaryota</taxon>
        <taxon>Fungi</taxon>
        <taxon>Dikarya</taxon>
        <taxon>Ascomycota</taxon>
        <taxon>Pezizomycotina</taxon>
        <taxon>Leotiomycetes</taxon>
        <taxon>Helotiales</taxon>
        <taxon>Pleuroascaceae</taxon>
        <taxon>Venustampulla</taxon>
    </lineage>
</organism>
<comment type="caution">
    <text evidence="10">The sequence shown here is derived from an EMBL/GenBank/DDBJ whole genome shotgun (WGS) entry which is preliminary data.</text>
</comment>
<dbReference type="GO" id="GO:0017056">
    <property type="term" value="F:structural constituent of nuclear pore"/>
    <property type="evidence" value="ECO:0007669"/>
    <property type="project" value="InterPro"/>
</dbReference>
<evidence type="ECO:0000256" key="8">
    <source>
        <dbReference type="SAM" id="Coils"/>
    </source>
</evidence>
<feature type="compositionally biased region" description="Polar residues" evidence="9">
    <location>
        <begin position="98"/>
        <end position="119"/>
    </location>
</feature>
<reference evidence="10 11" key="1">
    <citation type="journal article" date="2018" name="IMA Fungus">
        <title>IMA Genome-F 9: Draft genome sequence of Annulohypoxylon stygium, Aspergillus mulundensis, Berkeleyomyces basicola (syn. Thielaviopsis basicola), Ceratocystis smalleyi, two Cercospora beticola strains, Coleophoma cylindrospora, Fusarium fracticaudum, Phialophora cf. hyalina, and Morchella septimelata.</title>
        <authorList>
            <person name="Wingfield B.D."/>
            <person name="Bills G.F."/>
            <person name="Dong Y."/>
            <person name="Huang W."/>
            <person name="Nel W.J."/>
            <person name="Swalarsk-Parry B.S."/>
            <person name="Vaghefi N."/>
            <person name="Wilken P.M."/>
            <person name="An Z."/>
            <person name="de Beer Z.W."/>
            <person name="De Vos L."/>
            <person name="Chen L."/>
            <person name="Duong T.A."/>
            <person name="Gao Y."/>
            <person name="Hammerbacher A."/>
            <person name="Kikkert J.R."/>
            <person name="Li Y."/>
            <person name="Li H."/>
            <person name="Li K."/>
            <person name="Li Q."/>
            <person name="Liu X."/>
            <person name="Ma X."/>
            <person name="Naidoo K."/>
            <person name="Pethybridge S.J."/>
            <person name="Sun J."/>
            <person name="Steenkamp E.T."/>
            <person name="van der Nest M.A."/>
            <person name="van Wyk S."/>
            <person name="Wingfield M.J."/>
            <person name="Xiong C."/>
            <person name="Yue Q."/>
            <person name="Zhang X."/>
        </authorList>
    </citation>
    <scope>NUCLEOTIDE SEQUENCE [LARGE SCALE GENOMIC DNA]</scope>
    <source>
        <strain evidence="10 11">BP 5553</strain>
    </source>
</reference>
<dbReference type="GO" id="GO:0051028">
    <property type="term" value="P:mRNA transport"/>
    <property type="evidence" value="ECO:0007669"/>
    <property type="project" value="UniProtKB-KW"/>
</dbReference>
<keyword evidence="5" id="KW-0811">Translocation</keyword>
<feature type="region of interest" description="Disordered" evidence="9">
    <location>
        <begin position="1"/>
        <end position="61"/>
    </location>
</feature>
<dbReference type="EMBL" id="NPIC01000002">
    <property type="protein sequence ID" value="RDL39821.1"/>
    <property type="molecule type" value="Genomic_DNA"/>
</dbReference>
<dbReference type="Proteomes" id="UP000254866">
    <property type="component" value="Unassembled WGS sequence"/>
</dbReference>
<dbReference type="OrthoDB" id="2538017at2759"/>
<feature type="compositionally biased region" description="Low complexity" evidence="9">
    <location>
        <begin position="224"/>
        <end position="235"/>
    </location>
</feature>
<name>A0A370TWB1_9HELO</name>
<evidence type="ECO:0000256" key="9">
    <source>
        <dbReference type="SAM" id="MobiDB-lite"/>
    </source>
</evidence>
<feature type="compositionally biased region" description="Polar residues" evidence="9">
    <location>
        <begin position="126"/>
        <end position="149"/>
    </location>
</feature>
<dbReference type="InterPro" id="IPR024882">
    <property type="entry name" value="NUP58/p45/49"/>
</dbReference>
<evidence type="ECO:0000313" key="11">
    <source>
        <dbReference type="Proteomes" id="UP000254866"/>
    </source>
</evidence>
<keyword evidence="2" id="KW-0813">Transport</keyword>
<dbReference type="GO" id="GO:0005643">
    <property type="term" value="C:nuclear pore"/>
    <property type="evidence" value="ECO:0007669"/>
    <property type="project" value="UniProtKB-SubCell"/>
</dbReference>
<feature type="compositionally biased region" description="Polar residues" evidence="9">
    <location>
        <begin position="50"/>
        <end position="59"/>
    </location>
</feature>
<feature type="compositionally biased region" description="Low complexity" evidence="9">
    <location>
        <begin position="185"/>
        <end position="197"/>
    </location>
</feature>
<keyword evidence="4" id="KW-0653">Protein transport</keyword>
<dbReference type="PANTHER" id="PTHR13437:SF2">
    <property type="entry name" value="NUCLEOPORIN P58_P45"/>
    <property type="match status" value="1"/>
</dbReference>
<evidence type="ECO:0000256" key="4">
    <source>
        <dbReference type="ARBA" id="ARBA00022927"/>
    </source>
</evidence>
<dbReference type="InterPro" id="IPR025574">
    <property type="entry name" value="Nucleoporin_FG_rpt"/>
</dbReference>